<sequence>MTQRSKYKNILGLNRRNQEYIRPFNPPSAKRIADNKILTKKVLAKENIKTPEVYKLIRNKQQLKFIDWDSLPKSFVIKPNQGTGGNGIIVFYGKKKGQYAWIRPNGDIMTRNDIILHIENILDGRFSMGNRKDIAIIEERVKTAPLLKQYSYKGVPDIRVICFNGVPIMAMTRIPTKRSNGTANLHSGAICTGIDIATGITTYSMQMDTNSPFSDTYEDIDTTQDLKENKILSGIHIPEWDSILEIALKCQRVSKLGYIGVDIALDAEHGPIVFELNARPGLGIQVANKAGLRWRLEKVKDVEVKNIKHGIRLAKSLFGGEVEESIETISGRKVVTIDEKVMVFHQNKTKKKEPEKESGRAFMDTGVLTSRMSETFANRVGFLATTQYFNSLNVPRKFNSIKEAQEYIDTHLKALTLEENIKRVAKIVDGEDVKVRPVVDIKVKISGEIKDIEVVIIENSDYHLIIGREVLKGYLIDTSKTFSN</sequence>
<dbReference type="GO" id="GO:0005524">
    <property type="term" value="F:ATP binding"/>
    <property type="evidence" value="ECO:0007669"/>
    <property type="project" value="UniProtKB-UniRule"/>
</dbReference>
<dbReference type="InterPro" id="IPR011761">
    <property type="entry name" value="ATP-grasp"/>
</dbReference>
<dbReference type="SUPFAM" id="SSF50630">
    <property type="entry name" value="Acid proteases"/>
    <property type="match status" value="1"/>
</dbReference>
<dbReference type="Pfam" id="PF14397">
    <property type="entry name" value="ATPgrasp_ST"/>
    <property type="match status" value="1"/>
</dbReference>
<name>A0A847D0P7_9BACT</name>
<keyword evidence="1" id="KW-0067">ATP-binding</keyword>
<dbReference type="EMBL" id="JAAZBX010000001">
    <property type="protein sequence ID" value="NLD25053.1"/>
    <property type="molecule type" value="Genomic_DNA"/>
</dbReference>
<dbReference type="GO" id="GO:0046872">
    <property type="term" value="F:metal ion binding"/>
    <property type="evidence" value="ECO:0007669"/>
    <property type="project" value="InterPro"/>
</dbReference>
<dbReference type="AlphaFoldDB" id="A0A847D0P7"/>
<dbReference type="GO" id="GO:0009432">
    <property type="term" value="P:SOS response"/>
    <property type="evidence" value="ECO:0007669"/>
    <property type="project" value="TreeGrafter"/>
</dbReference>
<dbReference type="Gene3D" id="2.40.70.10">
    <property type="entry name" value="Acid Proteases"/>
    <property type="match status" value="1"/>
</dbReference>
<dbReference type="PANTHER" id="PTHR21621:SF0">
    <property type="entry name" value="BETA-CITRYLGLUTAMATE SYNTHASE B-RELATED"/>
    <property type="match status" value="1"/>
</dbReference>
<evidence type="ECO:0000313" key="3">
    <source>
        <dbReference type="EMBL" id="NLD25053.1"/>
    </source>
</evidence>
<protein>
    <submittedName>
        <fullName evidence="3">ATP-grasp domain-containing protein</fullName>
    </submittedName>
</protein>
<reference evidence="3 4" key="1">
    <citation type="journal article" date="2020" name="Biotechnol. Biofuels">
        <title>New insights from the biogas microbiome by comprehensive genome-resolved metagenomics of nearly 1600 species originating from multiple anaerobic digesters.</title>
        <authorList>
            <person name="Campanaro S."/>
            <person name="Treu L."/>
            <person name="Rodriguez-R L.M."/>
            <person name="Kovalovszki A."/>
            <person name="Ziels R.M."/>
            <person name="Maus I."/>
            <person name="Zhu X."/>
            <person name="Kougias P.G."/>
            <person name="Basile A."/>
            <person name="Luo G."/>
            <person name="Schluter A."/>
            <person name="Konstantinidis K.T."/>
            <person name="Angelidaki I."/>
        </authorList>
    </citation>
    <scope>NUCLEOTIDE SEQUENCE [LARGE SCALE GENOMIC DNA]</scope>
    <source>
        <strain evidence="3">AS06rmzACSIP_65</strain>
    </source>
</reference>
<dbReference type="GO" id="GO:0018169">
    <property type="term" value="F:ribosomal S6-glutamic acid ligase activity"/>
    <property type="evidence" value="ECO:0007669"/>
    <property type="project" value="TreeGrafter"/>
</dbReference>
<gene>
    <name evidence="3" type="ORF">GX656_00200</name>
</gene>
<organism evidence="3 4">
    <name type="scientific">Candidatus Dojkabacteria bacterium</name>
    <dbReference type="NCBI Taxonomy" id="2099670"/>
    <lineage>
        <taxon>Bacteria</taxon>
        <taxon>Candidatus Dojkabacteria</taxon>
    </lineage>
</organism>
<dbReference type="Gene3D" id="3.30.470.20">
    <property type="entry name" value="ATP-grasp fold, B domain"/>
    <property type="match status" value="1"/>
</dbReference>
<evidence type="ECO:0000259" key="2">
    <source>
        <dbReference type="PROSITE" id="PS50975"/>
    </source>
</evidence>
<dbReference type="InterPro" id="IPR039523">
    <property type="entry name" value="RimK-rel_E_lig_ATP-grasp"/>
</dbReference>
<evidence type="ECO:0000256" key="1">
    <source>
        <dbReference type="PROSITE-ProRule" id="PRU00409"/>
    </source>
</evidence>
<feature type="domain" description="ATP-grasp" evidence="2">
    <location>
        <begin position="40"/>
        <end position="303"/>
    </location>
</feature>
<dbReference type="Proteomes" id="UP000545876">
    <property type="component" value="Unassembled WGS sequence"/>
</dbReference>
<proteinExistence type="predicted"/>
<evidence type="ECO:0000313" key="4">
    <source>
        <dbReference type="Proteomes" id="UP000545876"/>
    </source>
</evidence>
<dbReference type="PANTHER" id="PTHR21621">
    <property type="entry name" value="RIBOSOMAL PROTEIN S6 MODIFICATION PROTEIN"/>
    <property type="match status" value="1"/>
</dbReference>
<dbReference type="GO" id="GO:0005737">
    <property type="term" value="C:cytoplasm"/>
    <property type="evidence" value="ECO:0007669"/>
    <property type="project" value="TreeGrafter"/>
</dbReference>
<dbReference type="SUPFAM" id="SSF56059">
    <property type="entry name" value="Glutathione synthetase ATP-binding domain-like"/>
    <property type="match status" value="1"/>
</dbReference>
<accession>A0A847D0P7</accession>
<dbReference type="PROSITE" id="PS50975">
    <property type="entry name" value="ATP_GRASP"/>
    <property type="match status" value="1"/>
</dbReference>
<keyword evidence="1" id="KW-0547">Nucleotide-binding</keyword>
<comment type="caution">
    <text evidence="3">The sequence shown here is derived from an EMBL/GenBank/DDBJ whole genome shotgun (WGS) entry which is preliminary data.</text>
</comment>
<dbReference type="InterPro" id="IPR021109">
    <property type="entry name" value="Peptidase_aspartic_dom_sf"/>
</dbReference>